<evidence type="ECO:0000256" key="13">
    <source>
        <dbReference type="ARBA" id="ARBA00023237"/>
    </source>
</evidence>
<accession>A0ABU9XRB6</accession>
<evidence type="ECO:0000256" key="2">
    <source>
        <dbReference type="ARBA" id="ARBA00009450"/>
    </source>
</evidence>
<dbReference type="InterPro" id="IPR049712">
    <property type="entry name" value="Poly_export"/>
</dbReference>
<evidence type="ECO:0000256" key="6">
    <source>
        <dbReference type="ARBA" id="ARBA00022692"/>
    </source>
</evidence>
<evidence type="ECO:0000256" key="11">
    <source>
        <dbReference type="ARBA" id="ARBA00023136"/>
    </source>
</evidence>
<keyword evidence="3" id="KW-0813">Transport</keyword>
<dbReference type="Proteomes" id="UP001404104">
    <property type="component" value="Unassembled WGS sequence"/>
</dbReference>
<sequence length="386" mass="40679">MLNAVLPQTGPRPTAVGISCIVALLLGGCATLPSSGPTGRQITRAAGDPEQPLPFPLIELDTLAAVPGPQAPVLSSLPAGIAPPTDLIGPGDVLEINIYEPGVALFGSSGMSGAGGQGVTDSSARVQKLPLIRVDDGGIIRIPFAGDIRAAGHTAAQVQTMIRTALRGLSQDPRVLVTIQQSITNSVILGGEVTRPGRLVLSTNRETLSDVIALAGGVRGDAKDVVARINRDDRSYDVRVSDLLAGVQDNVQIYPGDRITLVSSAQTFSVMGAPNRVEEIRFTRSALTLAEAVAQAGGSSPDRGDPAAIFVFRFVRNADGTEQPTVYHLNMMRAGAYFISQRFAMRDKDVLYIGNARANQPSKLIQIFSQLFAPIVTVRQTLNTNN</sequence>
<keyword evidence="4" id="KW-1134">Transmembrane beta strand</keyword>
<dbReference type="Pfam" id="PF22461">
    <property type="entry name" value="SLBB_2"/>
    <property type="match status" value="2"/>
</dbReference>
<evidence type="ECO:0000313" key="18">
    <source>
        <dbReference type="Proteomes" id="UP001404104"/>
    </source>
</evidence>
<keyword evidence="5" id="KW-0762">Sugar transport</keyword>
<proteinExistence type="inferred from homology"/>
<dbReference type="InterPro" id="IPR003715">
    <property type="entry name" value="Poly_export_N"/>
</dbReference>
<keyword evidence="11" id="KW-0472">Membrane</keyword>
<keyword evidence="18" id="KW-1185">Reference proteome</keyword>
<keyword evidence="12" id="KW-0564">Palmitate</keyword>
<evidence type="ECO:0000259" key="16">
    <source>
        <dbReference type="Pfam" id="PF22461"/>
    </source>
</evidence>
<feature type="domain" description="Polysaccharide export protein N-terminal" evidence="15">
    <location>
        <begin position="83"/>
        <end position="179"/>
    </location>
</feature>
<gene>
    <name evidence="17" type="ORF">ABC969_08075</name>
</gene>
<keyword evidence="9" id="KW-0406">Ion transport</keyword>
<evidence type="ECO:0000256" key="8">
    <source>
        <dbReference type="ARBA" id="ARBA00023047"/>
    </source>
</evidence>
<reference evidence="17 18" key="1">
    <citation type="submission" date="2024-05" db="EMBL/GenBank/DDBJ databases">
        <authorList>
            <person name="Liu Q."/>
            <person name="Xin Y.-H."/>
        </authorList>
    </citation>
    <scope>NUCLEOTIDE SEQUENCE [LARGE SCALE GENOMIC DNA]</scope>
    <source>
        <strain evidence="17 18">CGMCC 1.15349</strain>
    </source>
</reference>
<keyword evidence="7" id="KW-0732">Signal</keyword>
<comment type="caution">
    <text evidence="17">The sequence shown here is derived from an EMBL/GenBank/DDBJ whole genome shotgun (WGS) entry which is preliminary data.</text>
</comment>
<organism evidence="17 18">
    <name type="scientific">Sphingomonas qilianensis</name>
    <dbReference type="NCBI Taxonomy" id="1736690"/>
    <lineage>
        <taxon>Bacteria</taxon>
        <taxon>Pseudomonadati</taxon>
        <taxon>Pseudomonadota</taxon>
        <taxon>Alphaproteobacteria</taxon>
        <taxon>Sphingomonadales</taxon>
        <taxon>Sphingomonadaceae</taxon>
        <taxon>Sphingomonas</taxon>
    </lineage>
</organism>
<evidence type="ECO:0000256" key="9">
    <source>
        <dbReference type="ARBA" id="ARBA00023065"/>
    </source>
</evidence>
<keyword evidence="8" id="KW-0625">Polysaccharide transport</keyword>
<keyword evidence="10" id="KW-0626">Porin</keyword>
<keyword evidence="6" id="KW-0812">Transmembrane</keyword>
<evidence type="ECO:0000256" key="5">
    <source>
        <dbReference type="ARBA" id="ARBA00022597"/>
    </source>
</evidence>
<evidence type="ECO:0000256" key="10">
    <source>
        <dbReference type="ARBA" id="ARBA00023114"/>
    </source>
</evidence>
<feature type="domain" description="SLBB" evidence="16">
    <location>
        <begin position="266"/>
        <end position="353"/>
    </location>
</feature>
<keyword evidence="13" id="KW-0998">Cell outer membrane</keyword>
<evidence type="ECO:0000256" key="14">
    <source>
        <dbReference type="ARBA" id="ARBA00023288"/>
    </source>
</evidence>
<dbReference type="PANTHER" id="PTHR33619">
    <property type="entry name" value="POLYSACCHARIDE EXPORT PROTEIN GFCE-RELATED"/>
    <property type="match status" value="1"/>
</dbReference>
<dbReference type="RefSeq" id="WP_345864163.1">
    <property type="nucleotide sequence ID" value="NZ_JBDIMF010000002.1"/>
</dbReference>
<evidence type="ECO:0000256" key="3">
    <source>
        <dbReference type="ARBA" id="ARBA00022448"/>
    </source>
</evidence>
<dbReference type="EMBL" id="JBDIMF010000002">
    <property type="protein sequence ID" value="MEN2786374.1"/>
    <property type="molecule type" value="Genomic_DNA"/>
</dbReference>
<protein>
    <submittedName>
        <fullName evidence="17">Polysaccharide biosynthesis/export family protein</fullName>
    </submittedName>
</protein>
<dbReference type="Pfam" id="PF02563">
    <property type="entry name" value="Poly_export"/>
    <property type="match status" value="1"/>
</dbReference>
<comment type="subcellular location">
    <subcellularLocation>
        <location evidence="1">Cell outer membrane</location>
        <topology evidence="1">Multi-pass membrane protein</topology>
    </subcellularLocation>
</comment>
<name>A0ABU9XRB6_9SPHN</name>
<dbReference type="Gene3D" id="3.10.560.10">
    <property type="entry name" value="Outer membrane lipoprotein wza domain like"/>
    <property type="match status" value="2"/>
</dbReference>
<evidence type="ECO:0000256" key="1">
    <source>
        <dbReference type="ARBA" id="ARBA00004571"/>
    </source>
</evidence>
<dbReference type="InterPro" id="IPR054765">
    <property type="entry name" value="SLBB_dom"/>
</dbReference>
<evidence type="ECO:0000259" key="15">
    <source>
        <dbReference type="Pfam" id="PF02563"/>
    </source>
</evidence>
<evidence type="ECO:0000313" key="17">
    <source>
        <dbReference type="EMBL" id="MEN2786374.1"/>
    </source>
</evidence>
<evidence type="ECO:0000256" key="7">
    <source>
        <dbReference type="ARBA" id="ARBA00022729"/>
    </source>
</evidence>
<evidence type="ECO:0000256" key="4">
    <source>
        <dbReference type="ARBA" id="ARBA00022452"/>
    </source>
</evidence>
<feature type="domain" description="SLBB" evidence="16">
    <location>
        <begin position="187"/>
        <end position="259"/>
    </location>
</feature>
<dbReference type="PANTHER" id="PTHR33619:SF3">
    <property type="entry name" value="POLYSACCHARIDE EXPORT PROTEIN GFCE-RELATED"/>
    <property type="match status" value="1"/>
</dbReference>
<dbReference type="Gene3D" id="3.30.1950.10">
    <property type="entry name" value="wza like domain"/>
    <property type="match status" value="1"/>
</dbReference>
<keyword evidence="14" id="KW-0449">Lipoprotein</keyword>
<comment type="similarity">
    <text evidence="2">Belongs to the BexD/CtrA/VexA family.</text>
</comment>
<evidence type="ECO:0000256" key="12">
    <source>
        <dbReference type="ARBA" id="ARBA00023139"/>
    </source>
</evidence>